<dbReference type="RefSeq" id="WP_387251656.1">
    <property type="nucleotide sequence ID" value="NZ_JBIALX010000005.1"/>
</dbReference>
<comment type="caution">
    <text evidence="8">The sequence shown here is derived from an EMBL/GenBank/DDBJ whole genome shotgun (WGS) entry which is preliminary data.</text>
</comment>
<dbReference type="PROSITE" id="PS50850">
    <property type="entry name" value="MFS"/>
    <property type="match status" value="1"/>
</dbReference>
<feature type="transmembrane region" description="Helical" evidence="6">
    <location>
        <begin position="339"/>
        <end position="363"/>
    </location>
</feature>
<proteinExistence type="predicted"/>
<evidence type="ECO:0000313" key="9">
    <source>
        <dbReference type="Proteomes" id="UP001601521"/>
    </source>
</evidence>
<feature type="transmembrane region" description="Helical" evidence="6">
    <location>
        <begin position="169"/>
        <end position="189"/>
    </location>
</feature>
<dbReference type="InterPro" id="IPR036259">
    <property type="entry name" value="MFS_trans_sf"/>
</dbReference>
<keyword evidence="2 6" id="KW-0812">Transmembrane</keyword>
<dbReference type="PROSITE" id="PS00217">
    <property type="entry name" value="SUGAR_TRANSPORT_2"/>
    <property type="match status" value="1"/>
</dbReference>
<dbReference type="InterPro" id="IPR011701">
    <property type="entry name" value="MFS"/>
</dbReference>
<dbReference type="Proteomes" id="UP001601521">
    <property type="component" value="Unassembled WGS sequence"/>
</dbReference>
<feature type="transmembrane region" description="Helical" evidence="6">
    <location>
        <begin position="406"/>
        <end position="426"/>
    </location>
</feature>
<organism evidence="8 9">
    <name type="scientific">Nocardia africana</name>
    <dbReference type="NCBI Taxonomy" id="134964"/>
    <lineage>
        <taxon>Bacteria</taxon>
        <taxon>Bacillati</taxon>
        <taxon>Actinomycetota</taxon>
        <taxon>Actinomycetes</taxon>
        <taxon>Mycobacteriales</taxon>
        <taxon>Nocardiaceae</taxon>
        <taxon>Nocardia</taxon>
    </lineage>
</organism>
<dbReference type="PANTHER" id="PTHR23508:SF10">
    <property type="entry name" value="CARBOXYLIC ACID TRANSPORTER PROTEIN HOMOLOG"/>
    <property type="match status" value="1"/>
</dbReference>
<keyword evidence="4 6" id="KW-0472">Membrane</keyword>
<feature type="transmembrane region" description="Helical" evidence="6">
    <location>
        <begin position="107"/>
        <end position="127"/>
    </location>
</feature>
<evidence type="ECO:0000256" key="2">
    <source>
        <dbReference type="ARBA" id="ARBA00022692"/>
    </source>
</evidence>
<gene>
    <name evidence="8" type="ORF">ACFYTH_15695</name>
</gene>
<feature type="transmembrane region" description="Helical" evidence="6">
    <location>
        <begin position="289"/>
        <end position="309"/>
    </location>
</feature>
<dbReference type="EMBL" id="JBIALX010000005">
    <property type="protein sequence ID" value="MFF0454805.1"/>
    <property type="molecule type" value="Genomic_DNA"/>
</dbReference>
<feature type="transmembrane region" description="Helical" evidence="6">
    <location>
        <begin position="248"/>
        <end position="269"/>
    </location>
</feature>
<evidence type="ECO:0000256" key="4">
    <source>
        <dbReference type="ARBA" id="ARBA00023136"/>
    </source>
</evidence>
<dbReference type="Pfam" id="PF07690">
    <property type="entry name" value="MFS_1"/>
    <property type="match status" value="1"/>
</dbReference>
<dbReference type="PANTHER" id="PTHR23508">
    <property type="entry name" value="CARBOXYLIC ACID TRANSPORTER PROTEIN HOMOLOG"/>
    <property type="match status" value="1"/>
</dbReference>
<dbReference type="Gene3D" id="1.20.1250.20">
    <property type="entry name" value="MFS general substrate transporter like domains"/>
    <property type="match status" value="1"/>
</dbReference>
<feature type="transmembrane region" description="Helical" evidence="6">
    <location>
        <begin position="50"/>
        <end position="70"/>
    </location>
</feature>
<sequence length="451" mass="47140">MGLTAPRTRSGLFVVALCFLTIVADGYDLIVYGATVPNLLAEPQWHMTAATAGAIGSWTLAGLMVGFLLAGPMTDRIGRRKVMMIGILWFSIGSAICALAQSPEFLGAARFVTGIGLGGVVPSAVALTVEYAPKTRRQLYNGLTLTGYSLGGIIAALAALALLPDHSWRLLYGLAALYLLILPVMYFYLPESVNYLILRGRTDDARRVASRYGLDFDSACREHTVEPAEAAADGAGGRGYRLLLTRPYVIAAALFVITCFCSQLIVYGLNTWLPQLMRKAGYPLGSSLQFLLVLQLGAVVGTLGGSLLADRFGSKRVIVASFLVGGVSLLALSRPLDVGYLMLAVAGAGLGTVGTSTLTYGYVAVHFPASCRGSAVGAAMGLARAGAILGPLIGGWIAGSALGVEWNFYAFALPAFVAATVVSLIGRTKPVSGSASPEQIRGGAELPEPIN</sequence>
<evidence type="ECO:0000256" key="6">
    <source>
        <dbReference type="SAM" id="Phobius"/>
    </source>
</evidence>
<dbReference type="InterPro" id="IPR005829">
    <property type="entry name" value="Sugar_transporter_CS"/>
</dbReference>
<feature type="domain" description="Major facilitator superfamily (MFS) profile" evidence="7">
    <location>
        <begin position="14"/>
        <end position="430"/>
    </location>
</feature>
<feature type="transmembrane region" description="Helical" evidence="6">
    <location>
        <begin position="316"/>
        <end position="333"/>
    </location>
</feature>
<feature type="transmembrane region" description="Helical" evidence="6">
    <location>
        <begin position="139"/>
        <end position="163"/>
    </location>
</feature>
<dbReference type="SUPFAM" id="SSF103473">
    <property type="entry name" value="MFS general substrate transporter"/>
    <property type="match status" value="1"/>
</dbReference>
<comment type="subcellular location">
    <subcellularLocation>
        <location evidence="1">Cell membrane</location>
        <topology evidence="1">Multi-pass membrane protein</topology>
    </subcellularLocation>
</comment>
<evidence type="ECO:0000313" key="8">
    <source>
        <dbReference type="EMBL" id="MFF0454805.1"/>
    </source>
</evidence>
<dbReference type="InterPro" id="IPR020846">
    <property type="entry name" value="MFS_dom"/>
</dbReference>
<keyword evidence="3 6" id="KW-1133">Transmembrane helix</keyword>
<feature type="transmembrane region" description="Helical" evidence="6">
    <location>
        <begin position="82"/>
        <end position="101"/>
    </location>
</feature>
<name>A0ABW6NI10_9NOCA</name>
<evidence type="ECO:0000256" key="3">
    <source>
        <dbReference type="ARBA" id="ARBA00022989"/>
    </source>
</evidence>
<evidence type="ECO:0000256" key="5">
    <source>
        <dbReference type="SAM" id="MobiDB-lite"/>
    </source>
</evidence>
<protein>
    <submittedName>
        <fullName evidence="8">MFS transporter</fullName>
    </submittedName>
</protein>
<dbReference type="CDD" id="cd17365">
    <property type="entry name" value="MFS_PcaK_like"/>
    <property type="match status" value="1"/>
</dbReference>
<feature type="region of interest" description="Disordered" evidence="5">
    <location>
        <begin position="429"/>
        <end position="451"/>
    </location>
</feature>
<reference evidence="8 9" key="1">
    <citation type="submission" date="2024-10" db="EMBL/GenBank/DDBJ databases">
        <title>The Natural Products Discovery Center: Release of the First 8490 Sequenced Strains for Exploring Actinobacteria Biosynthetic Diversity.</title>
        <authorList>
            <person name="Kalkreuter E."/>
            <person name="Kautsar S.A."/>
            <person name="Yang D."/>
            <person name="Bader C.D."/>
            <person name="Teijaro C.N."/>
            <person name="Fluegel L."/>
            <person name="Davis C.M."/>
            <person name="Simpson J.R."/>
            <person name="Lauterbach L."/>
            <person name="Steele A.D."/>
            <person name="Gui C."/>
            <person name="Meng S."/>
            <person name="Li G."/>
            <person name="Viehrig K."/>
            <person name="Ye F."/>
            <person name="Su P."/>
            <person name="Kiefer A.F."/>
            <person name="Nichols A."/>
            <person name="Cepeda A.J."/>
            <person name="Yan W."/>
            <person name="Fan B."/>
            <person name="Jiang Y."/>
            <person name="Adhikari A."/>
            <person name="Zheng C.-J."/>
            <person name="Schuster L."/>
            <person name="Cowan T.M."/>
            <person name="Smanski M.J."/>
            <person name="Chevrette M.G."/>
            <person name="De Carvalho L.P.S."/>
            <person name="Shen B."/>
        </authorList>
    </citation>
    <scope>NUCLEOTIDE SEQUENCE [LARGE SCALE GENOMIC DNA]</scope>
    <source>
        <strain evidence="8 9">NPDC004550</strain>
    </source>
</reference>
<feature type="transmembrane region" description="Helical" evidence="6">
    <location>
        <begin position="375"/>
        <end position="394"/>
    </location>
</feature>
<keyword evidence="9" id="KW-1185">Reference proteome</keyword>
<evidence type="ECO:0000256" key="1">
    <source>
        <dbReference type="ARBA" id="ARBA00004651"/>
    </source>
</evidence>
<evidence type="ECO:0000259" key="7">
    <source>
        <dbReference type="PROSITE" id="PS50850"/>
    </source>
</evidence>
<accession>A0ABW6NI10</accession>